<organism evidence="1 2">
    <name type="scientific">Eiseniibacteriota bacterium</name>
    <dbReference type="NCBI Taxonomy" id="2212470"/>
    <lineage>
        <taxon>Bacteria</taxon>
        <taxon>Candidatus Eiseniibacteriota</taxon>
    </lineage>
</organism>
<dbReference type="Gene3D" id="3.30.1780.10">
    <property type="entry name" value="ornithine cyclodeaminase, domain 1"/>
    <property type="match status" value="1"/>
</dbReference>
<dbReference type="AlphaFoldDB" id="A0A538T8U1"/>
<gene>
    <name evidence="1" type="primary">sbnB</name>
    <name evidence="1" type="ORF">E6K76_02715</name>
</gene>
<evidence type="ECO:0000313" key="2">
    <source>
        <dbReference type="Proteomes" id="UP000316852"/>
    </source>
</evidence>
<accession>A0A538T8U1</accession>
<dbReference type="Proteomes" id="UP000316852">
    <property type="component" value="Unassembled WGS sequence"/>
</dbReference>
<evidence type="ECO:0000313" key="1">
    <source>
        <dbReference type="EMBL" id="TMQ60048.1"/>
    </source>
</evidence>
<comment type="caution">
    <text evidence="1">The sequence shown here is derived from an EMBL/GenBank/DDBJ whole genome shotgun (WGS) entry which is preliminary data.</text>
</comment>
<dbReference type="InterPro" id="IPR023866">
    <property type="entry name" value="SbnB"/>
</dbReference>
<dbReference type="NCBIfam" id="TIGR03944">
    <property type="entry name" value="dehyd_SbnB_fam"/>
    <property type="match status" value="1"/>
</dbReference>
<dbReference type="InterPro" id="IPR036291">
    <property type="entry name" value="NAD(P)-bd_dom_sf"/>
</dbReference>
<dbReference type="GO" id="GO:0019290">
    <property type="term" value="P:siderophore biosynthetic process"/>
    <property type="evidence" value="ECO:0007669"/>
    <property type="project" value="InterPro"/>
</dbReference>
<reference evidence="1 2" key="1">
    <citation type="journal article" date="2019" name="Nat. Microbiol.">
        <title>Mediterranean grassland soil C-N compound turnover is dependent on rainfall and depth, and is mediated by genomically divergent microorganisms.</title>
        <authorList>
            <person name="Diamond S."/>
            <person name="Andeer P.F."/>
            <person name="Li Z."/>
            <person name="Crits-Christoph A."/>
            <person name="Burstein D."/>
            <person name="Anantharaman K."/>
            <person name="Lane K.R."/>
            <person name="Thomas B.C."/>
            <person name="Pan C."/>
            <person name="Northen T.R."/>
            <person name="Banfield J.F."/>
        </authorList>
    </citation>
    <scope>NUCLEOTIDE SEQUENCE [LARGE SCALE GENOMIC DNA]</scope>
    <source>
        <strain evidence="1">WS_6</strain>
    </source>
</reference>
<proteinExistence type="predicted"/>
<dbReference type="PANTHER" id="PTHR13812:SF19">
    <property type="entry name" value="KETIMINE REDUCTASE MU-CRYSTALLIN"/>
    <property type="match status" value="1"/>
</dbReference>
<sequence length="337" mass="37654">MPFELSIINGKTVSDIIRADREECIEIVRGAYLTHANGRSVNPDSYFLRFSDKPDCRIIALPAYLGDGFDVAGLKWIASFPGNVQRGFPRASAVLVLNRYDTGYPFAILESSIISASRTAASAVLAAHWLGGRSRRARSLGIVGTGFIARYVYEFLIDTGWAIEEVRLYDLVPLESEKFRNTACRPERHRTVTIVPDVAQLVRACDLIVFTTVASTPYITDPALFEHNPLVLHISLRDLAPEILLRSQNVVDDVEHVMKANTSPHLAEKRTGDRSFVSGTLADIMLERRFVDRSRPIIFSPFGMGMLDLAVGKWVYDKAVAAGRDLRLSDFFYEVVR</sequence>
<dbReference type="EMBL" id="VBOW01000017">
    <property type="protein sequence ID" value="TMQ60048.1"/>
    <property type="molecule type" value="Genomic_DNA"/>
</dbReference>
<dbReference type="GO" id="GO:0005737">
    <property type="term" value="C:cytoplasm"/>
    <property type="evidence" value="ECO:0007669"/>
    <property type="project" value="TreeGrafter"/>
</dbReference>
<name>A0A538T8U1_UNCEI</name>
<dbReference type="InterPro" id="IPR003462">
    <property type="entry name" value="ODC_Mu_crystall"/>
</dbReference>
<dbReference type="PIRSF" id="PIRSF001439">
    <property type="entry name" value="CryM"/>
    <property type="match status" value="1"/>
</dbReference>
<dbReference type="SUPFAM" id="SSF51735">
    <property type="entry name" value="NAD(P)-binding Rossmann-fold domains"/>
    <property type="match status" value="1"/>
</dbReference>
<dbReference type="GO" id="GO:0016639">
    <property type="term" value="F:oxidoreductase activity, acting on the CH-NH2 group of donors, NAD or NADP as acceptor"/>
    <property type="evidence" value="ECO:0007669"/>
    <property type="project" value="InterPro"/>
</dbReference>
<dbReference type="InterPro" id="IPR023401">
    <property type="entry name" value="ODC_N"/>
</dbReference>
<dbReference type="Pfam" id="PF02423">
    <property type="entry name" value="OCD_Mu_crystall"/>
    <property type="match status" value="1"/>
</dbReference>
<dbReference type="Gene3D" id="3.40.50.720">
    <property type="entry name" value="NAD(P)-binding Rossmann-like Domain"/>
    <property type="match status" value="1"/>
</dbReference>
<protein>
    <submittedName>
        <fullName evidence="1">2,3-diaminopropionate biosynthesis protein SbnB</fullName>
    </submittedName>
</protein>
<dbReference type="PANTHER" id="PTHR13812">
    <property type="entry name" value="KETIMINE REDUCTASE MU-CRYSTALLIN"/>
    <property type="match status" value="1"/>
</dbReference>